<keyword evidence="2" id="KW-1185">Reference proteome</keyword>
<evidence type="ECO:0000313" key="2">
    <source>
        <dbReference type="Proteomes" id="UP000822476"/>
    </source>
</evidence>
<reference evidence="1" key="1">
    <citation type="submission" date="2019-07" db="EMBL/GenBank/DDBJ databases">
        <title>Annotation for the trematode Paragonimus miyazaki's.</title>
        <authorList>
            <person name="Choi Y.-J."/>
        </authorList>
    </citation>
    <scope>NUCLEOTIDE SEQUENCE</scope>
    <source>
        <strain evidence="1">Japan</strain>
    </source>
</reference>
<dbReference type="EMBL" id="JTDE01001444">
    <property type="protein sequence ID" value="KAF7258959.1"/>
    <property type="molecule type" value="Genomic_DNA"/>
</dbReference>
<accession>A0A8S9YVA0</accession>
<name>A0A8S9YVA0_9TREM</name>
<dbReference type="AlphaFoldDB" id="A0A8S9YVA0"/>
<protein>
    <submittedName>
        <fullName evidence="1">Uncharacterized protein</fullName>
    </submittedName>
</protein>
<gene>
    <name evidence="1" type="ORF">EG68_04984</name>
</gene>
<evidence type="ECO:0000313" key="1">
    <source>
        <dbReference type="EMBL" id="KAF7258959.1"/>
    </source>
</evidence>
<proteinExistence type="predicted"/>
<sequence>MFSMVVTLFRTRQDRSTLHSKHMANSEVLANIWPTVGHSIGESYKNNNWYKLRSLWYSNDLLNISKTHYHTHKF</sequence>
<organism evidence="1 2">
    <name type="scientific">Paragonimus skrjabini miyazakii</name>
    <dbReference type="NCBI Taxonomy" id="59628"/>
    <lineage>
        <taxon>Eukaryota</taxon>
        <taxon>Metazoa</taxon>
        <taxon>Spiralia</taxon>
        <taxon>Lophotrochozoa</taxon>
        <taxon>Platyhelminthes</taxon>
        <taxon>Trematoda</taxon>
        <taxon>Digenea</taxon>
        <taxon>Plagiorchiida</taxon>
        <taxon>Troglotremata</taxon>
        <taxon>Troglotrematidae</taxon>
        <taxon>Paragonimus</taxon>
    </lineage>
</organism>
<comment type="caution">
    <text evidence="1">The sequence shown here is derived from an EMBL/GenBank/DDBJ whole genome shotgun (WGS) entry which is preliminary data.</text>
</comment>
<dbReference type="Proteomes" id="UP000822476">
    <property type="component" value="Unassembled WGS sequence"/>
</dbReference>